<dbReference type="Proteomes" id="UP000050280">
    <property type="component" value="Unassembled WGS sequence"/>
</dbReference>
<feature type="chain" id="PRO_5006135097" description="Lipoprotein" evidence="1">
    <location>
        <begin position="22"/>
        <end position="212"/>
    </location>
</feature>
<comment type="caution">
    <text evidence="2">The sequence shown here is derived from an EMBL/GenBank/DDBJ whole genome shotgun (WGS) entry which is preliminary data.</text>
</comment>
<organism evidence="2 3">
    <name type="scientific">Croceitalea dokdonensis DOKDO 023</name>
    <dbReference type="NCBI Taxonomy" id="1300341"/>
    <lineage>
        <taxon>Bacteria</taxon>
        <taxon>Pseudomonadati</taxon>
        <taxon>Bacteroidota</taxon>
        <taxon>Flavobacteriia</taxon>
        <taxon>Flavobacteriales</taxon>
        <taxon>Flavobacteriaceae</taxon>
        <taxon>Croceitalea</taxon>
    </lineage>
</organism>
<dbReference type="PROSITE" id="PS51257">
    <property type="entry name" value="PROKAR_LIPOPROTEIN"/>
    <property type="match status" value="1"/>
</dbReference>
<name>A0A0P7AV95_9FLAO</name>
<dbReference type="STRING" id="1300341.I595_3579"/>
<sequence>MKRKHSIFLLFYVFATVLSCADDGWSGWDDCNCTGEVVTISFNDLELQALEQIETAVQPSPIVDTIAKQDLLLRLHLPYQQTESVAKASTNISGLGFSSAYACSCVFYANIANKIIDIQVFQQIAGSEDYQDVTSAFGLVDFRDFNANLLTVEEALEATRLLEENLSFINTYEFKISSDNAILNTTNFRIVVTFEDQTTMVRQTSEINFLES</sequence>
<reference evidence="2 3" key="1">
    <citation type="submission" date="2015-09" db="EMBL/GenBank/DDBJ databases">
        <title>Genome sequence of the marine flavobacterium Croceitalea dokdonensis DOKDO 023 that contains proton- and sodium-pumping rhodopsins.</title>
        <authorList>
            <person name="Kwon S.-K."/>
            <person name="Lee H.K."/>
            <person name="Kwak M.-J."/>
            <person name="Kim J.F."/>
        </authorList>
    </citation>
    <scope>NUCLEOTIDE SEQUENCE [LARGE SCALE GENOMIC DNA]</scope>
    <source>
        <strain evidence="2 3">DOKDO 023</strain>
    </source>
</reference>
<keyword evidence="1" id="KW-0732">Signal</keyword>
<keyword evidence="3" id="KW-1185">Reference proteome</keyword>
<accession>A0A0P7AV95</accession>
<evidence type="ECO:0000256" key="1">
    <source>
        <dbReference type="SAM" id="SignalP"/>
    </source>
</evidence>
<proteinExistence type="predicted"/>
<feature type="signal peptide" evidence="1">
    <location>
        <begin position="1"/>
        <end position="21"/>
    </location>
</feature>
<evidence type="ECO:0000313" key="2">
    <source>
        <dbReference type="EMBL" id="KPM30283.1"/>
    </source>
</evidence>
<dbReference type="EMBL" id="LDJX01000011">
    <property type="protein sequence ID" value="KPM30283.1"/>
    <property type="molecule type" value="Genomic_DNA"/>
</dbReference>
<dbReference type="RefSeq" id="WP_054560527.1">
    <property type="nucleotide sequence ID" value="NZ_LDJX01000011.1"/>
</dbReference>
<evidence type="ECO:0008006" key="4">
    <source>
        <dbReference type="Google" id="ProtNLM"/>
    </source>
</evidence>
<dbReference type="AlphaFoldDB" id="A0A0P7AV95"/>
<gene>
    <name evidence="2" type="ORF">I595_3579</name>
</gene>
<protein>
    <recommendedName>
        <fullName evidence="4">Lipoprotein</fullName>
    </recommendedName>
</protein>
<evidence type="ECO:0000313" key="3">
    <source>
        <dbReference type="Proteomes" id="UP000050280"/>
    </source>
</evidence>